<accession>A0A8S3APC6</accession>
<protein>
    <submittedName>
        <fullName evidence="1">Uncharacterized protein</fullName>
    </submittedName>
</protein>
<dbReference type="EMBL" id="CAJOBI010137415">
    <property type="protein sequence ID" value="CAF4752118.1"/>
    <property type="molecule type" value="Genomic_DNA"/>
</dbReference>
<evidence type="ECO:0000313" key="1">
    <source>
        <dbReference type="EMBL" id="CAF4752118.1"/>
    </source>
</evidence>
<evidence type="ECO:0000313" key="2">
    <source>
        <dbReference type="Proteomes" id="UP000676336"/>
    </source>
</evidence>
<comment type="caution">
    <text evidence="1">The sequence shown here is derived from an EMBL/GenBank/DDBJ whole genome shotgun (WGS) entry which is preliminary data.</text>
</comment>
<gene>
    <name evidence="1" type="ORF">SMN809_LOCUS45171</name>
</gene>
<sequence length="57" mass="6737">KMAAQHREMERLIESRQRLHTIKDQITSLHQTMSTPPVPSQQGKNKFLFELIYLCLN</sequence>
<feature type="non-terminal residue" evidence="1">
    <location>
        <position position="1"/>
    </location>
</feature>
<organism evidence="1 2">
    <name type="scientific">Rotaria magnacalcarata</name>
    <dbReference type="NCBI Taxonomy" id="392030"/>
    <lineage>
        <taxon>Eukaryota</taxon>
        <taxon>Metazoa</taxon>
        <taxon>Spiralia</taxon>
        <taxon>Gnathifera</taxon>
        <taxon>Rotifera</taxon>
        <taxon>Eurotatoria</taxon>
        <taxon>Bdelloidea</taxon>
        <taxon>Philodinida</taxon>
        <taxon>Philodinidae</taxon>
        <taxon>Rotaria</taxon>
    </lineage>
</organism>
<dbReference type="Proteomes" id="UP000676336">
    <property type="component" value="Unassembled WGS sequence"/>
</dbReference>
<dbReference type="AlphaFoldDB" id="A0A8S3APC6"/>
<proteinExistence type="predicted"/>
<reference evidence="1" key="1">
    <citation type="submission" date="2021-02" db="EMBL/GenBank/DDBJ databases">
        <authorList>
            <person name="Nowell W R."/>
        </authorList>
    </citation>
    <scope>NUCLEOTIDE SEQUENCE</scope>
</reference>
<name>A0A8S3APC6_9BILA</name>